<dbReference type="AlphaFoldDB" id="A0A8U0SCQ9"/>
<evidence type="ECO:0000313" key="2">
    <source>
        <dbReference type="Proteomes" id="UP000000715"/>
    </source>
</evidence>
<feature type="region of interest" description="Disordered" evidence="1">
    <location>
        <begin position="40"/>
        <end position="348"/>
    </location>
</feature>
<feature type="compositionally biased region" description="Low complexity" evidence="1">
    <location>
        <begin position="130"/>
        <end position="145"/>
    </location>
</feature>
<organism evidence="2 3">
    <name type="scientific">Mustela putorius furo</name>
    <name type="common">European domestic ferret</name>
    <name type="synonym">Mustela furo</name>
    <dbReference type="NCBI Taxonomy" id="9669"/>
    <lineage>
        <taxon>Eukaryota</taxon>
        <taxon>Metazoa</taxon>
        <taxon>Chordata</taxon>
        <taxon>Craniata</taxon>
        <taxon>Vertebrata</taxon>
        <taxon>Euteleostomi</taxon>
        <taxon>Mammalia</taxon>
        <taxon>Eutheria</taxon>
        <taxon>Laurasiatheria</taxon>
        <taxon>Carnivora</taxon>
        <taxon>Caniformia</taxon>
        <taxon>Musteloidea</taxon>
        <taxon>Mustelidae</taxon>
        <taxon>Mustelinae</taxon>
        <taxon>Mustela</taxon>
    </lineage>
</organism>
<reference evidence="3" key="1">
    <citation type="submission" date="2025-08" db="UniProtKB">
        <authorList>
            <consortium name="RefSeq"/>
        </authorList>
    </citation>
    <scope>IDENTIFICATION</scope>
    <source>
        <tissue evidence="3">Brain</tissue>
    </source>
</reference>
<feature type="compositionally biased region" description="Basic and acidic residues" evidence="1">
    <location>
        <begin position="61"/>
        <end position="72"/>
    </location>
</feature>
<keyword evidence="2" id="KW-1185">Reference proteome</keyword>
<protein>
    <submittedName>
        <fullName evidence="3">Basic salivary proline-rich protein 2-like</fullName>
    </submittedName>
</protein>
<proteinExistence type="predicted"/>
<dbReference type="GeneID" id="123393208"/>
<feature type="compositionally biased region" description="Basic and acidic residues" evidence="1">
    <location>
        <begin position="202"/>
        <end position="212"/>
    </location>
</feature>
<sequence length="348" mass="36048">MLQNLTERRAAACPRAGVTAAVGGRCVRRPAPAVSAAVTCRRARSAARDRTDGPPLGGDGRLGDSGRPEPRLLGRPRRGALPPTDVGPPRCFPLDARSRSDARRCSGSAGLRPAPARGSRSEGRAGPGVRPEGALAPAALALREGSAGRDRGHRAAAAPQSGALELGRRTPKSRRPCCPPPRRPEQPRRPPLPPLGRLWGTEIKRKAQEKRPSRPLAGGGGDAPIAGAEPTEEHQEPEAAGPAEPRAPWGVSPCPRVPLSAAGQAPWSGLQAPGKPVSSCPAGPPHRAGRCPVAVAVAPAEPSDRRTRRAERPQDPQSRATAGPSRARASPSARCLGHSSRGPKPGSQ</sequence>
<feature type="compositionally biased region" description="Basic and acidic residues" evidence="1">
    <location>
        <begin position="302"/>
        <end position="314"/>
    </location>
</feature>
<feature type="compositionally biased region" description="Low complexity" evidence="1">
    <location>
        <begin position="238"/>
        <end position="248"/>
    </location>
</feature>
<name>A0A8U0SCQ9_MUSPF</name>
<feature type="compositionally biased region" description="Low complexity" evidence="1">
    <location>
        <begin position="292"/>
        <end position="301"/>
    </location>
</feature>
<accession>A0A8U0SCQ9</accession>
<gene>
    <name evidence="3" type="primary">LOC123393208</name>
</gene>
<feature type="compositionally biased region" description="Low complexity" evidence="1">
    <location>
        <begin position="318"/>
        <end position="334"/>
    </location>
</feature>
<dbReference type="RefSeq" id="XP_044940476.1">
    <property type="nucleotide sequence ID" value="XM_045084541.1"/>
</dbReference>
<evidence type="ECO:0000313" key="3">
    <source>
        <dbReference type="RefSeq" id="XP_044940476.1"/>
    </source>
</evidence>
<dbReference type="Proteomes" id="UP000000715">
    <property type="component" value="Unplaced"/>
</dbReference>
<evidence type="ECO:0000256" key="1">
    <source>
        <dbReference type="SAM" id="MobiDB-lite"/>
    </source>
</evidence>